<keyword evidence="16" id="KW-1185">Reference proteome</keyword>
<protein>
    <submittedName>
        <fullName evidence="15">Large tegument protein</fullName>
    </submittedName>
</protein>
<feature type="region of interest" description="Disordered" evidence="13">
    <location>
        <begin position="2008"/>
        <end position="2030"/>
    </location>
</feature>
<organism evidence="15 16">
    <name type="scientific">Saimiriine betaherpesvirus 4</name>
    <dbReference type="NCBI Taxonomy" id="1535247"/>
    <lineage>
        <taxon>Viruses</taxon>
        <taxon>Duplodnaviria</taxon>
        <taxon>Heunggongvirae</taxon>
        <taxon>Peploviricota</taxon>
        <taxon>Herviviricetes</taxon>
        <taxon>Herpesvirales</taxon>
        <taxon>Orthoherpesviridae</taxon>
        <taxon>Betaherpesvirinae</taxon>
        <taxon>Cytomegalovirus</taxon>
        <taxon>Cytomegalovirus saimiriinebeta4</taxon>
    </lineage>
</organism>
<sequence length="2109" mass="239910">MQIYQASCDQASRRFGPRAGSQCVCNCLLYIHTLHIKGAHYTLNKDALDLILQEGSRLDTITEQELLKKNIKPHVYRLGEEVSRTIQTSFGRTAHALSRPFNGTAETRNLDGYVCLGIFDFLLYAYNKPKPVYILVTVDALARAIVFTDHDIFVFDPHASDRCPNAAVYQCRSLDDVVTILTSFGLILGSFYYDALIIYMIDLSIFPIPASEIDRTIISLYRDPDISLPIPIPPGSPTTPIKPPPTSVPALEPVPSPSTPIPTSKKTKAEKRKSDTPHKTSKKNPRKTTHQTYNCTEALPSLTRYEHLVEQIEKELTLHTLKAPPTSGWTLYSQTSGLPFDESFLTERVHQLTAQTIDNLAMMRYFVNPSDDTVRDRTRATLQTHLRQLWGFSQATDTFLAILVKQDLNLVRLYNVYLSRRKAPWTTLERLLGSKIYVVFTHWGENHGPRVKQWTQNLIRHIEKTDIHELEVKIRTYLWSNPLSVQERFVCLKGEDRDTVSSLVATRQSVNSEQLAKQQNSYRHMSECIAHIDINRLDQLSPQILNKNLSEMSKVDHVTKSQLKKQTENQLRDLYNDLNTNFQKILADKNNQILSGSLPGPELTQLQKQVNQALTLCQTLKNLNLYDTNIDEQLHKLTEYITFILTGNASTSISYPENLTALRKEFSEVIKQKEYNETKINELLNNIEFILKDPTSRSSNISMSMLRAQLQELSNLDIKKVSGAETRFQAISKLINSLKQEEDLTRQFVASISYSNMPNNQTLKRQLRLKDLLRDDEDLRKQYISHLAEILNTVVDKLVTQEFWPPATFELLKELINQLPPNNLTRDLRVSTSIFAQLSKKIETVSKATDKKNIPLLEDMTQFFLSHGESFSALMSSGIGLNLKTIYEKYKAQLEAKYLQQAEDTWKTKARELKITSPNTVEAFLRTAPSHTAASAVTPLLEEKLKAYIEEESKKIQQENQQRLTESQNRIDLELTRVVDALRSETPSLVLAVDLESVKNILSALGPNTQAILEKFNRNVLSALSKIDKQIDRSADKKIYELLAGKPAKITGAYSGDPNILKTALSHLRHLDAYLTQETKTILNHMYRQLLFITTELSDRPAATFTETEYESRFLQYQECQRELLSNFETAKSSIIREANDLQGAVKKQQSTKATEKPPTLNRQVVSQLSYPLTPDLKDTAFHQVLEEHLDSARQSLTKEIDLLDIQLKSITELQQAKTSSLIARWQDLVTRHKVDSLEIPTPEAKLLLSDPVTALTETVQKAATDLPYLISEKTLKWVLMFIQDAIQEISQSTDHPQNGHLVSYHALQQKAQQHLTTVTTDISNNASCENFVAHQDTITITEDIIQQAEAAWRSLQPKRVAGGEARYRQIQSDLNKMRHSLSDLALKESLATEYFELLNGLHSFSYGLDFTTQLQKIRQLQMRFTELSKKEKTSSNDSSFPVYQKNLTASIPTSSFLRGLVALEKRVLDGYKYLSDLVNKQFLINKRLEDVPSLILPAKSDQASTDRLSRLQFSRDTQLYEIIDVFGDHQIVTPNGTPISLTPTYGNVIFKYLALHRSQHTASKRHARLKNIVTSRYKAIMVSVAIAGTLKSFWKPISDYDLRPLLTNDEIETFSRETNTLVNLKIFAYVVTTAWTLQSQDITETGSRTKLSIAELCMILTTLYPEYIYTILKHSIQSSVTSLLHTLKQDIVNEALNTTQNPPPWEIDELKGFCIEQSLWSTATISRILWDNDFMRQLCQDVGPYKMKSGKLLQYILAVSILPQDVLQCLWLELKPQYAEQYVSLYDFVQALFDIFSYPYDVTVGTPANDPQLTSGEKILQSISLRKKCTQEEEEMSKIFIETETVLDYALGSLVFGVPVCCAIRVADISGGRTLLARHLEYTPNDQDFKRILRSRDLNFGYLISQTWTNTPIEQCWFQSQAKKIRDYLQHPVKLDFTPLVIYGSLTRYTESVLKPPLTDHKPNSRIVIDNPFPIIPLEQTPTPEPLSFQRVPVSIDFLQDTPPRLAETHSEHSETVEPATAGDSVASNSFSEPVFRQNDTADTILSKDDVTTVSPSAATASFGQQPITNLTHNIQKALHIIKMVRTDLRALTESIIETTRRLDFLYL</sequence>
<evidence type="ECO:0000256" key="5">
    <source>
        <dbReference type="ARBA" id="ARBA00022670"/>
    </source>
</evidence>
<dbReference type="KEGG" id="vg:11464278"/>
<dbReference type="GO" id="GO:0044423">
    <property type="term" value="C:virion component"/>
    <property type="evidence" value="ECO:0007669"/>
    <property type="project" value="UniProtKB-KW"/>
</dbReference>
<evidence type="ECO:0000313" key="16">
    <source>
        <dbReference type="Proteomes" id="UP000097892"/>
    </source>
</evidence>
<evidence type="ECO:0000256" key="11">
    <source>
        <dbReference type="ARBA" id="ARBA00022876"/>
    </source>
</evidence>
<keyword evidence="11" id="KW-1127">Modulation of host ubiquitin pathway by viral deubiquitinase</keyword>
<dbReference type="Pfam" id="PF04843">
    <property type="entry name" value="Herpes_teg_N"/>
    <property type="match status" value="1"/>
</dbReference>
<evidence type="ECO:0000256" key="2">
    <source>
        <dbReference type="ARBA" id="ARBA00022580"/>
    </source>
</evidence>
<dbReference type="SUPFAM" id="SSF54001">
    <property type="entry name" value="Cysteine proteinases"/>
    <property type="match status" value="1"/>
</dbReference>
<feature type="compositionally biased region" description="Basic residues" evidence="13">
    <location>
        <begin position="279"/>
        <end position="289"/>
    </location>
</feature>
<dbReference type="Proteomes" id="UP000097892">
    <property type="component" value="Segment"/>
</dbReference>
<dbReference type="InterPro" id="IPR038765">
    <property type="entry name" value="Papain-like_cys_pep_sf"/>
</dbReference>
<keyword evidence="5" id="KW-0645">Protease</keyword>
<evidence type="ECO:0000256" key="10">
    <source>
        <dbReference type="ARBA" id="ARBA00022844"/>
    </source>
</evidence>
<reference evidence="15" key="1">
    <citation type="submission" date="2011-12" db="EMBL/GenBank/DDBJ databases">
        <title>Comparative genomics of primate cytomegaloviruses.</title>
        <authorList>
            <person name="Davison A.J."/>
            <person name="Holton M."/>
            <person name="Dolan A."/>
            <person name="Dargan D.J."/>
            <person name="Gatherer D."/>
            <person name="Hayward G.S."/>
        </authorList>
    </citation>
    <scope>NUCLEOTIDE SEQUENCE [LARGE SCALE GENOMIC DNA]</scope>
    <source>
        <strain evidence="15">SqSHV</strain>
    </source>
</reference>
<keyword evidence="2" id="KW-0920">Virion tegument</keyword>
<dbReference type="GO" id="GO:0006508">
    <property type="term" value="P:proteolysis"/>
    <property type="evidence" value="ECO:0007669"/>
    <property type="project" value="UniProtKB-KW"/>
</dbReference>
<feature type="region of interest" description="Disordered" evidence="13">
    <location>
        <begin position="232"/>
        <end position="289"/>
    </location>
</feature>
<keyword evidence="4" id="KW-1130">Modulation of host ubiquitin pathway by virus</keyword>
<keyword evidence="3" id="KW-0945">Host-virus interaction</keyword>
<keyword evidence="6" id="KW-0677">Repeat</keyword>
<evidence type="ECO:0000256" key="7">
    <source>
        <dbReference type="ARBA" id="ARBA00022786"/>
    </source>
</evidence>
<keyword evidence="8" id="KW-0378">Hydrolase</keyword>
<dbReference type="Gene3D" id="3.90.70.120">
    <property type="match status" value="1"/>
</dbReference>
<dbReference type="InterPro" id="IPR006928">
    <property type="entry name" value="Herpes_teg_USP"/>
</dbReference>
<dbReference type="PROSITE" id="PS51521">
    <property type="entry name" value="HTUSP"/>
    <property type="match status" value="1"/>
</dbReference>
<feature type="compositionally biased region" description="Pro residues" evidence="13">
    <location>
        <begin position="232"/>
        <end position="260"/>
    </location>
</feature>
<dbReference type="GO" id="GO:0039648">
    <property type="term" value="P:symbiont-mediated perturbation of host ubiquitin-like protein modification"/>
    <property type="evidence" value="ECO:0007669"/>
    <property type="project" value="UniProtKB-KW"/>
</dbReference>
<evidence type="ECO:0000256" key="4">
    <source>
        <dbReference type="ARBA" id="ARBA00022662"/>
    </source>
</evidence>
<keyword evidence="1" id="KW-1048">Host nucleus</keyword>
<evidence type="ECO:0000256" key="1">
    <source>
        <dbReference type="ARBA" id="ARBA00022562"/>
    </source>
</evidence>
<evidence type="ECO:0000256" key="13">
    <source>
        <dbReference type="SAM" id="MobiDB-lite"/>
    </source>
</evidence>
<evidence type="ECO:0000256" key="8">
    <source>
        <dbReference type="ARBA" id="ARBA00022801"/>
    </source>
</evidence>
<proteinExistence type="predicted"/>
<evidence type="ECO:0000256" key="6">
    <source>
        <dbReference type="ARBA" id="ARBA00022737"/>
    </source>
</evidence>
<keyword evidence="10" id="KW-0946">Virion</keyword>
<feature type="domain" description="Peptidase C76" evidence="14">
    <location>
        <begin position="3"/>
        <end position="223"/>
    </location>
</feature>
<dbReference type="GeneID" id="11464278"/>
<evidence type="ECO:0000256" key="3">
    <source>
        <dbReference type="ARBA" id="ARBA00022581"/>
    </source>
</evidence>
<keyword evidence="12" id="KW-1035">Host cytoplasm</keyword>
<evidence type="ECO:0000259" key="14">
    <source>
        <dbReference type="PROSITE" id="PS51521"/>
    </source>
</evidence>
<evidence type="ECO:0000256" key="9">
    <source>
        <dbReference type="ARBA" id="ARBA00022807"/>
    </source>
</evidence>
<keyword evidence="7" id="KW-0833">Ubl conjugation pathway</keyword>
<dbReference type="GO" id="GO:0008234">
    <property type="term" value="F:cysteine-type peptidase activity"/>
    <property type="evidence" value="ECO:0007669"/>
    <property type="project" value="UniProtKB-KW"/>
</dbReference>
<accession>G8XSW2</accession>
<dbReference type="RefSeq" id="YP_004940220.1">
    <property type="nucleotide sequence ID" value="NC_016448.1"/>
</dbReference>
<dbReference type="EMBL" id="FJ483967">
    <property type="protein sequence ID" value="AEV80908.1"/>
    <property type="molecule type" value="Genomic_DNA"/>
</dbReference>
<name>G8XSW2_9BETA</name>
<feature type="compositionally biased region" description="Basic and acidic residues" evidence="13">
    <location>
        <begin position="2008"/>
        <end position="2017"/>
    </location>
</feature>
<evidence type="ECO:0000313" key="15">
    <source>
        <dbReference type="EMBL" id="AEV80908.1"/>
    </source>
</evidence>
<evidence type="ECO:0000256" key="12">
    <source>
        <dbReference type="ARBA" id="ARBA00023200"/>
    </source>
</evidence>
<gene>
    <name evidence="15" type="primary">UL48</name>
</gene>
<keyword evidence="9" id="KW-0788">Thiol protease</keyword>